<keyword evidence="3" id="KW-1185">Reference proteome</keyword>
<organism evidence="2 3">
    <name type="scientific">Methylobacterium planeticum</name>
    <dbReference type="NCBI Taxonomy" id="2615211"/>
    <lineage>
        <taxon>Bacteria</taxon>
        <taxon>Pseudomonadati</taxon>
        <taxon>Pseudomonadota</taxon>
        <taxon>Alphaproteobacteria</taxon>
        <taxon>Hyphomicrobiales</taxon>
        <taxon>Methylobacteriaceae</taxon>
        <taxon>Methylobacterium</taxon>
    </lineage>
</organism>
<feature type="compositionally biased region" description="Basic and acidic residues" evidence="1">
    <location>
        <begin position="27"/>
        <end position="38"/>
    </location>
</feature>
<dbReference type="Proteomes" id="UP000441523">
    <property type="component" value="Unassembled WGS sequence"/>
</dbReference>
<comment type="caution">
    <text evidence="2">The sequence shown here is derived from an EMBL/GenBank/DDBJ whole genome shotgun (WGS) entry which is preliminary data.</text>
</comment>
<evidence type="ECO:0000256" key="1">
    <source>
        <dbReference type="SAM" id="MobiDB-lite"/>
    </source>
</evidence>
<dbReference type="RefSeq" id="WP_150961815.1">
    <property type="nucleotide sequence ID" value="NZ_VZZJ01000002.1"/>
</dbReference>
<accession>A0A6N6MZE1</accession>
<proteinExistence type="predicted"/>
<reference evidence="2 3" key="1">
    <citation type="submission" date="2019-09" db="EMBL/GenBank/DDBJ databases">
        <title>YIM 132548 draft genome.</title>
        <authorList>
            <person name="Jiang L."/>
        </authorList>
    </citation>
    <scope>NUCLEOTIDE SEQUENCE [LARGE SCALE GENOMIC DNA]</scope>
    <source>
        <strain evidence="2 3">YIM 132548</strain>
    </source>
</reference>
<sequence length="72" mass="7489">MSTKNDPARAERLKAALRDNLRRRKAQGRERAAPDAREPGNAAGTAPETPEAGERAQEGAQEGAAPAAEPGA</sequence>
<feature type="region of interest" description="Disordered" evidence="1">
    <location>
        <begin position="1"/>
        <end position="72"/>
    </location>
</feature>
<dbReference type="EMBL" id="VZZJ01000002">
    <property type="protein sequence ID" value="KAB1075753.1"/>
    <property type="molecule type" value="Genomic_DNA"/>
</dbReference>
<dbReference type="AlphaFoldDB" id="A0A6N6MZE1"/>
<name>A0A6N6MZE1_9HYPH</name>
<evidence type="ECO:0000313" key="2">
    <source>
        <dbReference type="EMBL" id="KAB1075753.1"/>
    </source>
</evidence>
<protein>
    <submittedName>
        <fullName evidence="2">Uncharacterized protein</fullName>
    </submittedName>
</protein>
<feature type="compositionally biased region" description="Low complexity" evidence="1">
    <location>
        <begin position="58"/>
        <end position="72"/>
    </location>
</feature>
<evidence type="ECO:0000313" key="3">
    <source>
        <dbReference type="Proteomes" id="UP000441523"/>
    </source>
</evidence>
<gene>
    <name evidence="2" type="ORF">F6X51_03565</name>
</gene>
<feature type="compositionally biased region" description="Basic and acidic residues" evidence="1">
    <location>
        <begin position="1"/>
        <end position="20"/>
    </location>
</feature>